<name>A0A1A9ZSL1_GLOPL</name>
<sequence length="193" mass="22632">MPGSVAGVAFHSDCDQMGRTSYPSVASYVKWVEFVNDQLNDDDTVEVEDDKEETPPYHPHKPHEPNKPDKPYQPDNPYQPDQPYQPDKPGQVEYEYVYYDYGPWNRGDTHEVHIYSSVAYCLCLIAIVVTLRCDGVPQKNRATHLHSMNKEWRKLDLFFFVKHLEGRIRRRVKFGSHFYFNKAAFQLFISLEK</sequence>
<feature type="compositionally biased region" description="Acidic residues" evidence="1">
    <location>
        <begin position="39"/>
        <end position="52"/>
    </location>
</feature>
<protein>
    <submittedName>
        <fullName evidence="2">Uncharacterized protein</fullName>
    </submittedName>
</protein>
<accession>A0A1A9ZSL1</accession>
<evidence type="ECO:0000256" key="1">
    <source>
        <dbReference type="SAM" id="MobiDB-lite"/>
    </source>
</evidence>
<dbReference type="AlphaFoldDB" id="A0A1A9ZSL1"/>
<dbReference type="Proteomes" id="UP000092445">
    <property type="component" value="Unassembled WGS sequence"/>
</dbReference>
<organism evidence="2 3">
    <name type="scientific">Glossina pallidipes</name>
    <name type="common">Tsetse fly</name>
    <dbReference type="NCBI Taxonomy" id="7398"/>
    <lineage>
        <taxon>Eukaryota</taxon>
        <taxon>Metazoa</taxon>
        <taxon>Ecdysozoa</taxon>
        <taxon>Arthropoda</taxon>
        <taxon>Hexapoda</taxon>
        <taxon>Insecta</taxon>
        <taxon>Pterygota</taxon>
        <taxon>Neoptera</taxon>
        <taxon>Endopterygota</taxon>
        <taxon>Diptera</taxon>
        <taxon>Brachycera</taxon>
        <taxon>Muscomorpha</taxon>
        <taxon>Hippoboscoidea</taxon>
        <taxon>Glossinidae</taxon>
        <taxon>Glossina</taxon>
    </lineage>
</organism>
<dbReference type="VEuPathDB" id="VectorBase:GPAI023714"/>
<reference evidence="2" key="2">
    <citation type="submission" date="2020-05" db="UniProtKB">
        <authorList>
            <consortium name="EnsemblMetazoa"/>
        </authorList>
    </citation>
    <scope>IDENTIFICATION</scope>
    <source>
        <strain evidence="2">IAEA</strain>
    </source>
</reference>
<keyword evidence="3" id="KW-1185">Reference proteome</keyword>
<reference evidence="3" key="1">
    <citation type="submission" date="2014-03" db="EMBL/GenBank/DDBJ databases">
        <authorList>
            <person name="Aksoy S."/>
            <person name="Warren W."/>
            <person name="Wilson R.K."/>
        </authorList>
    </citation>
    <scope>NUCLEOTIDE SEQUENCE [LARGE SCALE GENOMIC DNA]</scope>
    <source>
        <strain evidence="3">IAEA</strain>
    </source>
</reference>
<dbReference type="EnsemblMetazoa" id="GPAI023714-RA">
    <property type="protein sequence ID" value="GPAI023714-PA"/>
    <property type="gene ID" value="GPAI023714"/>
</dbReference>
<feature type="region of interest" description="Disordered" evidence="1">
    <location>
        <begin position="39"/>
        <end position="89"/>
    </location>
</feature>
<evidence type="ECO:0000313" key="2">
    <source>
        <dbReference type="EnsemblMetazoa" id="GPAI023714-PA"/>
    </source>
</evidence>
<feature type="compositionally biased region" description="Low complexity" evidence="1">
    <location>
        <begin position="73"/>
        <end position="89"/>
    </location>
</feature>
<dbReference type="STRING" id="7398.A0A1A9ZSL1"/>
<evidence type="ECO:0000313" key="3">
    <source>
        <dbReference type="Proteomes" id="UP000092445"/>
    </source>
</evidence>
<feature type="compositionally biased region" description="Basic and acidic residues" evidence="1">
    <location>
        <begin position="62"/>
        <end position="72"/>
    </location>
</feature>
<proteinExistence type="predicted"/>